<feature type="region of interest" description="Disordered" evidence="1">
    <location>
        <begin position="227"/>
        <end position="250"/>
    </location>
</feature>
<dbReference type="Pfam" id="PF23750">
    <property type="entry name" value="RsgI_M"/>
    <property type="match status" value="1"/>
</dbReference>
<sequence length="250" mass="27877">MNDRIRERVKEAFHEIHAEEELKKKTKAFLFQKLQAPSGCRTGRLWHLVPVMACLLLIAVVGGGWRLYFTPTAAISIDVNPSLELEINRFDRVLSVKGYNDDGQSLADSLDIRFMDYDDAVRQILESTAVTDLLSRDAALTIAVTGSDEEQCGRILSDMESCTSGHENAHCYSTDSAETEKAHELGLSLGKYNAFLVLQELDPDITPEEVQNMTMREIRDLIEALSPGGQENEEEHEGHHGRGHGAEEGH</sequence>
<comment type="caution">
    <text evidence="4">The sequence shown here is derived from an EMBL/GenBank/DDBJ whole genome shotgun (WGS) entry which is preliminary data.</text>
</comment>
<evidence type="ECO:0000313" key="5">
    <source>
        <dbReference type="Proteomes" id="UP000886858"/>
    </source>
</evidence>
<evidence type="ECO:0000256" key="2">
    <source>
        <dbReference type="SAM" id="Phobius"/>
    </source>
</evidence>
<reference evidence="4" key="2">
    <citation type="submission" date="2021-04" db="EMBL/GenBank/DDBJ databases">
        <authorList>
            <person name="Gilroy R."/>
        </authorList>
    </citation>
    <scope>NUCLEOTIDE SEQUENCE</scope>
    <source>
        <strain evidence="4">CHK179-7159</strain>
    </source>
</reference>
<evidence type="ECO:0000313" key="4">
    <source>
        <dbReference type="EMBL" id="HJA93216.1"/>
    </source>
</evidence>
<feature type="domain" description="Anti-sigma factor RsgI-like middle" evidence="3">
    <location>
        <begin position="73"/>
        <end position="195"/>
    </location>
</feature>
<dbReference type="InterPro" id="IPR055431">
    <property type="entry name" value="RsgI_M"/>
</dbReference>
<dbReference type="AlphaFoldDB" id="A0A9D2I4M2"/>
<proteinExistence type="predicted"/>
<feature type="compositionally biased region" description="Basic and acidic residues" evidence="1">
    <location>
        <begin position="236"/>
        <end position="250"/>
    </location>
</feature>
<keyword evidence="2" id="KW-0812">Transmembrane</keyword>
<keyword evidence="2" id="KW-1133">Transmembrane helix</keyword>
<evidence type="ECO:0000259" key="3">
    <source>
        <dbReference type="Pfam" id="PF23750"/>
    </source>
</evidence>
<gene>
    <name evidence="4" type="ORF">H9717_08930</name>
</gene>
<reference evidence="4" key="1">
    <citation type="journal article" date="2021" name="PeerJ">
        <title>Extensive microbial diversity within the chicken gut microbiome revealed by metagenomics and culture.</title>
        <authorList>
            <person name="Gilroy R."/>
            <person name="Ravi A."/>
            <person name="Getino M."/>
            <person name="Pursley I."/>
            <person name="Horton D.L."/>
            <person name="Alikhan N.F."/>
            <person name="Baker D."/>
            <person name="Gharbi K."/>
            <person name="Hall N."/>
            <person name="Watson M."/>
            <person name="Adriaenssens E.M."/>
            <person name="Foster-Nyarko E."/>
            <person name="Jarju S."/>
            <person name="Secka A."/>
            <person name="Antonio M."/>
            <person name="Oren A."/>
            <person name="Chaudhuri R.R."/>
            <person name="La Ragione R."/>
            <person name="Hildebrand F."/>
            <person name="Pallen M.J."/>
        </authorList>
    </citation>
    <scope>NUCLEOTIDE SEQUENCE</scope>
    <source>
        <strain evidence="4">CHK179-7159</strain>
    </source>
</reference>
<accession>A0A9D2I4M2</accession>
<keyword evidence="2" id="KW-0472">Membrane</keyword>
<name>A0A9D2I4M2_9FIRM</name>
<protein>
    <recommendedName>
        <fullName evidence="3">Anti-sigma factor RsgI-like middle domain-containing protein</fullName>
    </recommendedName>
</protein>
<dbReference type="Proteomes" id="UP000886858">
    <property type="component" value="Unassembled WGS sequence"/>
</dbReference>
<organism evidence="4 5">
    <name type="scientific">Candidatus Eisenbergiella merdipullorum</name>
    <dbReference type="NCBI Taxonomy" id="2838553"/>
    <lineage>
        <taxon>Bacteria</taxon>
        <taxon>Bacillati</taxon>
        <taxon>Bacillota</taxon>
        <taxon>Clostridia</taxon>
        <taxon>Lachnospirales</taxon>
        <taxon>Lachnospiraceae</taxon>
        <taxon>Eisenbergiella</taxon>
    </lineage>
</organism>
<evidence type="ECO:0000256" key="1">
    <source>
        <dbReference type="SAM" id="MobiDB-lite"/>
    </source>
</evidence>
<feature type="transmembrane region" description="Helical" evidence="2">
    <location>
        <begin position="45"/>
        <end position="68"/>
    </location>
</feature>
<dbReference type="EMBL" id="DWYY01000095">
    <property type="protein sequence ID" value="HJA93216.1"/>
    <property type="molecule type" value="Genomic_DNA"/>
</dbReference>